<dbReference type="Gene3D" id="3.40.50.150">
    <property type="entry name" value="Vaccinia Virus protein VP39"/>
    <property type="match status" value="1"/>
</dbReference>
<accession>A0A094LAU0</accession>
<proteinExistence type="inferred from homology"/>
<dbReference type="Proteomes" id="UP000054363">
    <property type="component" value="Unassembled WGS sequence"/>
</dbReference>
<dbReference type="RefSeq" id="WP_034774583.1">
    <property type="nucleotide sequence ID" value="NZ_JPER01000001.1"/>
</dbReference>
<evidence type="ECO:0000313" key="7">
    <source>
        <dbReference type="EMBL" id="KFZ31978.1"/>
    </source>
</evidence>
<organism evidence="7 8">
    <name type="scientific">Pseudidiomarina salinarum</name>
    <dbReference type="NCBI Taxonomy" id="435908"/>
    <lineage>
        <taxon>Bacteria</taxon>
        <taxon>Pseudomonadati</taxon>
        <taxon>Pseudomonadota</taxon>
        <taxon>Gammaproteobacteria</taxon>
        <taxon>Alteromonadales</taxon>
        <taxon>Idiomarinaceae</taxon>
        <taxon>Pseudidiomarina</taxon>
    </lineage>
</organism>
<name>A0A094LAU0_9GAMM</name>
<gene>
    <name evidence="7" type="ORF">IDSA_04690</name>
</gene>
<protein>
    <submittedName>
        <fullName evidence="7">Cyclopropane-fatty-acyl-phospholipid synthase</fullName>
    </submittedName>
</protein>
<dbReference type="InterPro" id="IPR003333">
    <property type="entry name" value="CMAS"/>
</dbReference>
<dbReference type="PANTHER" id="PTHR43667:SF2">
    <property type="entry name" value="FATTY ACID C-METHYL TRANSFERASE"/>
    <property type="match status" value="1"/>
</dbReference>
<dbReference type="STRING" id="435908.IDSA_04690"/>
<keyword evidence="8" id="KW-1185">Reference proteome</keyword>
<keyword evidence="4" id="KW-0949">S-adenosyl-L-methionine</keyword>
<comment type="caution">
    <text evidence="7">The sequence shown here is derived from an EMBL/GenBank/DDBJ whole genome shotgun (WGS) entry which is preliminary data.</text>
</comment>
<dbReference type="PANTHER" id="PTHR43667">
    <property type="entry name" value="CYCLOPROPANE-FATTY-ACYL-PHOSPHOLIPID SYNTHASE"/>
    <property type="match status" value="1"/>
</dbReference>
<evidence type="ECO:0000256" key="4">
    <source>
        <dbReference type="ARBA" id="ARBA00022691"/>
    </source>
</evidence>
<keyword evidence="5" id="KW-0443">Lipid metabolism</keyword>
<dbReference type="PIRSF" id="PIRSF003085">
    <property type="entry name" value="CMAS"/>
    <property type="match status" value="1"/>
</dbReference>
<keyword evidence="3" id="KW-0808">Transferase</keyword>
<dbReference type="EMBL" id="JPER01000001">
    <property type="protein sequence ID" value="KFZ31978.1"/>
    <property type="molecule type" value="Genomic_DNA"/>
</dbReference>
<dbReference type="AlphaFoldDB" id="A0A094LAU0"/>
<dbReference type="GO" id="GO:0008168">
    <property type="term" value="F:methyltransferase activity"/>
    <property type="evidence" value="ECO:0007669"/>
    <property type="project" value="UniProtKB-KW"/>
</dbReference>
<comment type="similarity">
    <text evidence="1">Belongs to the CFA/CMAS family.</text>
</comment>
<keyword evidence="2" id="KW-0489">Methyltransferase</keyword>
<dbReference type="InterPro" id="IPR050723">
    <property type="entry name" value="CFA/CMAS"/>
</dbReference>
<evidence type="ECO:0000256" key="5">
    <source>
        <dbReference type="ARBA" id="ARBA00023098"/>
    </source>
</evidence>
<feature type="active site" evidence="6">
    <location>
        <position position="390"/>
    </location>
</feature>
<dbReference type="SUPFAM" id="SSF53335">
    <property type="entry name" value="S-adenosyl-L-methionine-dependent methyltransferases"/>
    <property type="match status" value="1"/>
</dbReference>
<evidence type="ECO:0000256" key="1">
    <source>
        <dbReference type="ARBA" id="ARBA00010815"/>
    </source>
</evidence>
<dbReference type="InterPro" id="IPR029063">
    <property type="entry name" value="SAM-dependent_MTases_sf"/>
</dbReference>
<dbReference type="OrthoDB" id="9782855at2"/>
<sequence length="412" mass="47170">MADGNSVTMTSDDLSLLDNLARKAVLKLLSGIREGYLVIREEGSRVAGFGNKNDELRAEVDVLKPEFYRKMLLGGSIASGELYIDQAWTTPDLTAVIQIFARNLPALDAFEAKFSWVLLPVQRLQHWRRSNSKQQAKENISSHYDLGNDLYEAFLDPEMQYSSAVYPDPTASLEEAQHNKLRRLCDSLELKPEDHLLEIGTGWGGLAIFAAKHYGCRVTTTTISEEQYKYAKERVEQEQLSDRITLLKKDYRDLTGQYDKLVSVEMIEAVGRKYMPTFFRTCSSLLKPDGKMALQAITIADQRMSSYAYSVDFIQKHIFPGGFLPSLTMMTEMYTNHTDLVVRQVDDIGFDYARTLRHWRQRFNASHPKLKEHGYDERFGRLWNYYLAYCEGGFLERTVSAVQLVASKPQCR</sequence>
<evidence type="ECO:0000313" key="8">
    <source>
        <dbReference type="Proteomes" id="UP000054363"/>
    </source>
</evidence>
<dbReference type="CDD" id="cd02440">
    <property type="entry name" value="AdoMet_MTases"/>
    <property type="match status" value="1"/>
</dbReference>
<dbReference type="eggNOG" id="COG2230">
    <property type="taxonomic scope" value="Bacteria"/>
</dbReference>
<dbReference type="GO" id="GO:0008610">
    <property type="term" value="P:lipid biosynthetic process"/>
    <property type="evidence" value="ECO:0007669"/>
    <property type="project" value="InterPro"/>
</dbReference>
<evidence type="ECO:0000256" key="3">
    <source>
        <dbReference type="ARBA" id="ARBA00022679"/>
    </source>
</evidence>
<dbReference type="GO" id="GO:0032259">
    <property type="term" value="P:methylation"/>
    <property type="evidence" value="ECO:0007669"/>
    <property type="project" value="UniProtKB-KW"/>
</dbReference>
<dbReference type="Pfam" id="PF02353">
    <property type="entry name" value="CMAS"/>
    <property type="match status" value="1"/>
</dbReference>
<evidence type="ECO:0000256" key="2">
    <source>
        <dbReference type="ARBA" id="ARBA00022603"/>
    </source>
</evidence>
<reference evidence="7 8" key="1">
    <citation type="submission" date="2014-06" db="EMBL/GenBank/DDBJ databases">
        <title>The draft genome sequence of Idiomarina salinarum ISL-52.</title>
        <authorList>
            <person name="Du J."/>
            <person name="Shao Z."/>
        </authorList>
    </citation>
    <scope>NUCLEOTIDE SEQUENCE [LARGE SCALE GENOMIC DNA]</scope>
    <source>
        <strain evidence="7 8">ISL-52</strain>
    </source>
</reference>
<evidence type="ECO:0000256" key="6">
    <source>
        <dbReference type="PIRSR" id="PIRSR003085-1"/>
    </source>
</evidence>